<reference evidence="1" key="1">
    <citation type="submission" date="2014-11" db="EMBL/GenBank/DDBJ databases">
        <authorList>
            <person name="Amaro Gonzalez C."/>
        </authorList>
    </citation>
    <scope>NUCLEOTIDE SEQUENCE</scope>
</reference>
<organism evidence="1">
    <name type="scientific">Anguilla anguilla</name>
    <name type="common">European freshwater eel</name>
    <name type="synonym">Muraena anguilla</name>
    <dbReference type="NCBI Taxonomy" id="7936"/>
    <lineage>
        <taxon>Eukaryota</taxon>
        <taxon>Metazoa</taxon>
        <taxon>Chordata</taxon>
        <taxon>Craniata</taxon>
        <taxon>Vertebrata</taxon>
        <taxon>Euteleostomi</taxon>
        <taxon>Actinopterygii</taxon>
        <taxon>Neopterygii</taxon>
        <taxon>Teleostei</taxon>
        <taxon>Anguilliformes</taxon>
        <taxon>Anguillidae</taxon>
        <taxon>Anguilla</taxon>
    </lineage>
</organism>
<evidence type="ECO:0000313" key="1">
    <source>
        <dbReference type="EMBL" id="JAH31136.1"/>
    </source>
</evidence>
<proteinExistence type="predicted"/>
<name>A0A0E9RPN6_ANGAN</name>
<reference evidence="1" key="2">
    <citation type="journal article" date="2015" name="Fish Shellfish Immunol.">
        <title>Early steps in the European eel (Anguilla anguilla)-Vibrio vulnificus interaction in the gills: Role of the RtxA13 toxin.</title>
        <authorList>
            <person name="Callol A."/>
            <person name="Pajuelo D."/>
            <person name="Ebbesson L."/>
            <person name="Teles M."/>
            <person name="MacKenzie S."/>
            <person name="Amaro C."/>
        </authorList>
    </citation>
    <scope>NUCLEOTIDE SEQUENCE</scope>
</reference>
<protein>
    <submittedName>
        <fullName evidence="1">Uncharacterized protein</fullName>
    </submittedName>
</protein>
<sequence>MYLLFSHLIAIILYYYIAT</sequence>
<dbReference type="EMBL" id="GBXM01077441">
    <property type="protein sequence ID" value="JAH31136.1"/>
    <property type="molecule type" value="Transcribed_RNA"/>
</dbReference>
<dbReference type="AlphaFoldDB" id="A0A0E9RPN6"/>
<accession>A0A0E9RPN6</accession>